<protein>
    <submittedName>
        <fullName evidence="2">Uncharacterized protein</fullName>
    </submittedName>
</protein>
<keyword evidence="3" id="KW-1185">Reference proteome</keyword>
<evidence type="ECO:0000313" key="3">
    <source>
        <dbReference type="Proteomes" id="UP000237347"/>
    </source>
</evidence>
<dbReference type="PANTHER" id="PTHR34057">
    <property type="entry name" value="ELONGATION FACTOR"/>
    <property type="match status" value="1"/>
</dbReference>
<evidence type="ECO:0000313" key="2">
    <source>
        <dbReference type="EMBL" id="KAK7822898.1"/>
    </source>
</evidence>
<dbReference type="CDD" id="cd11650">
    <property type="entry name" value="AT4G37440_like"/>
    <property type="match status" value="1"/>
</dbReference>
<comment type="caution">
    <text evidence="2">The sequence shown here is derived from an EMBL/GenBank/DDBJ whole genome shotgun (WGS) entry which is preliminary data.</text>
</comment>
<feature type="region of interest" description="Disordered" evidence="1">
    <location>
        <begin position="514"/>
        <end position="563"/>
    </location>
</feature>
<gene>
    <name evidence="2" type="ORF">CFP56_036012</name>
</gene>
<proteinExistence type="predicted"/>
<dbReference type="AlphaFoldDB" id="A0AAW0J8R8"/>
<reference evidence="2 3" key="1">
    <citation type="journal article" date="2018" name="Sci. Data">
        <title>The draft genome sequence of cork oak.</title>
        <authorList>
            <person name="Ramos A.M."/>
            <person name="Usie A."/>
            <person name="Barbosa P."/>
            <person name="Barros P.M."/>
            <person name="Capote T."/>
            <person name="Chaves I."/>
            <person name="Simoes F."/>
            <person name="Abreu I."/>
            <person name="Carrasquinho I."/>
            <person name="Faro C."/>
            <person name="Guimaraes J.B."/>
            <person name="Mendonca D."/>
            <person name="Nobrega F."/>
            <person name="Rodrigues L."/>
            <person name="Saibo N.J.M."/>
            <person name="Varela M.C."/>
            <person name="Egas C."/>
            <person name="Matos J."/>
            <person name="Miguel C.M."/>
            <person name="Oliveira M.M."/>
            <person name="Ricardo C.P."/>
            <person name="Goncalves S."/>
        </authorList>
    </citation>
    <scope>NUCLEOTIDE SEQUENCE [LARGE SCALE GENOMIC DNA]</scope>
    <source>
        <strain evidence="3">cv. HL8</strain>
    </source>
</reference>
<evidence type="ECO:0000256" key="1">
    <source>
        <dbReference type="SAM" id="MobiDB-lite"/>
    </source>
</evidence>
<dbReference type="InterPro" id="IPR038745">
    <property type="entry name" value="AT4G37440-like"/>
</dbReference>
<sequence length="563" mass="62234">MGPAQLFMDTDLDIKPHITAKVAPDEEKINSLRNSGGKGLICRNKGTQIETQAILGNQSKATKFPEDLEVDIVGSTIKSDIGLTKSEDPDATDYSSSFADSASDIENCSGLSEGEVESQFFGDNGLGPSFDTFGNTLQLRKKKLTNHWRNFIRPLMWRCKWTELRIKEMELQALKYARALAAYDQRKQPGFDQCTFEGLGSKSLPFSSQCFKKKTIKRRKRKRVEDTTDLTSYMSKHHLFSYLELKKSDPDGISVADDFGNPVITDQNDPCNDKFGISNDWSFFEFRDGDNFLEQVLWKIELVHSRVHKLKNQIDVVMSKNAARFSSSENLSLLAPGDAQTSSAQSPTFSAGNGDAISVGPIYSPTKHISEYDHGDLVMPESAISSYKEAIHVPDIIESTAGLLSAADVTLHQPQTGDSCENLKKYVALYSAVNGPLTFVGNILDKVMIVDSVLVHAEAAEAERHTFKIIGNQATEMQQEPEIGEQESTNLPLIPKSEPLIVPLIPKSEPLTVEKSVGPQEQSTLKTCLASDVNFPKNKRKRGERKAGSVGWSKRSSGEPDSQ</sequence>
<accession>A0AAW0J8R8</accession>
<dbReference type="PANTHER" id="PTHR34057:SF1">
    <property type="entry name" value="ELONGATION FACTOR"/>
    <property type="match status" value="1"/>
</dbReference>
<dbReference type="EMBL" id="PKMF04000651">
    <property type="protein sequence ID" value="KAK7822898.1"/>
    <property type="molecule type" value="Genomic_DNA"/>
</dbReference>
<organism evidence="2 3">
    <name type="scientific">Quercus suber</name>
    <name type="common">Cork oak</name>
    <dbReference type="NCBI Taxonomy" id="58331"/>
    <lineage>
        <taxon>Eukaryota</taxon>
        <taxon>Viridiplantae</taxon>
        <taxon>Streptophyta</taxon>
        <taxon>Embryophyta</taxon>
        <taxon>Tracheophyta</taxon>
        <taxon>Spermatophyta</taxon>
        <taxon>Magnoliopsida</taxon>
        <taxon>eudicotyledons</taxon>
        <taxon>Gunneridae</taxon>
        <taxon>Pentapetalae</taxon>
        <taxon>rosids</taxon>
        <taxon>fabids</taxon>
        <taxon>Fagales</taxon>
        <taxon>Fagaceae</taxon>
        <taxon>Quercus</taxon>
    </lineage>
</organism>
<dbReference type="Proteomes" id="UP000237347">
    <property type="component" value="Unassembled WGS sequence"/>
</dbReference>
<name>A0AAW0J8R8_QUESU</name>